<evidence type="ECO:0000256" key="1">
    <source>
        <dbReference type="SAM" id="MobiDB-lite"/>
    </source>
</evidence>
<feature type="domain" description="HTH cro/C1-type" evidence="2">
    <location>
        <begin position="19"/>
        <end position="72"/>
    </location>
</feature>
<name>A0A918ZRM6_9ACTN</name>
<dbReference type="Pfam" id="PF13560">
    <property type="entry name" value="HTH_31"/>
    <property type="match status" value="1"/>
</dbReference>
<dbReference type="AlphaFoldDB" id="A0A918ZRM6"/>
<dbReference type="Proteomes" id="UP000641386">
    <property type="component" value="Unassembled WGS sequence"/>
</dbReference>
<comment type="caution">
    <text evidence="3">The sequence shown here is derived from an EMBL/GenBank/DDBJ whole genome shotgun (WGS) entry which is preliminary data.</text>
</comment>
<dbReference type="InterPro" id="IPR010982">
    <property type="entry name" value="Lambda_DNA-bd_dom_sf"/>
</dbReference>
<dbReference type="Gene3D" id="1.10.260.40">
    <property type="entry name" value="lambda repressor-like DNA-binding domains"/>
    <property type="match status" value="1"/>
</dbReference>
<dbReference type="PROSITE" id="PS50943">
    <property type="entry name" value="HTH_CROC1"/>
    <property type="match status" value="1"/>
</dbReference>
<dbReference type="Pfam" id="PF19054">
    <property type="entry name" value="DUF5753"/>
    <property type="match status" value="1"/>
</dbReference>
<evidence type="ECO:0000259" key="2">
    <source>
        <dbReference type="PROSITE" id="PS50943"/>
    </source>
</evidence>
<dbReference type="SMART" id="SM00530">
    <property type="entry name" value="HTH_XRE"/>
    <property type="match status" value="1"/>
</dbReference>
<dbReference type="GO" id="GO:0003677">
    <property type="term" value="F:DNA binding"/>
    <property type="evidence" value="ECO:0007669"/>
    <property type="project" value="InterPro"/>
</dbReference>
<evidence type="ECO:0000313" key="4">
    <source>
        <dbReference type="Proteomes" id="UP000641386"/>
    </source>
</evidence>
<feature type="compositionally biased region" description="Basic and acidic residues" evidence="1">
    <location>
        <begin position="273"/>
        <end position="288"/>
    </location>
</feature>
<gene>
    <name evidence="3" type="ORF">GCM10014715_17520</name>
</gene>
<dbReference type="SUPFAM" id="SSF47413">
    <property type="entry name" value="lambda repressor-like DNA-binding domains"/>
    <property type="match status" value="1"/>
</dbReference>
<reference evidence="3" key="2">
    <citation type="submission" date="2020-09" db="EMBL/GenBank/DDBJ databases">
        <authorList>
            <person name="Sun Q."/>
            <person name="Ohkuma M."/>
        </authorList>
    </citation>
    <scope>NUCLEOTIDE SEQUENCE</scope>
    <source>
        <strain evidence="3">JCM 3302</strain>
    </source>
</reference>
<dbReference type="InterPro" id="IPR001387">
    <property type="entry name" value="Cro/C1-type_HTH"/>
</dbReference>
<organism evidence="3 4">
    <name type="scientific">Streptomyces spiralis</name>
    <dbReference type="NCBI Taxonomy" id="66376"/>
    <lineage>
        <taxon>Bacteria</taxon>
        <taxon>Bacillati</taxon>
        <taxon>Actinomycetota</taxon>
        <taxon>Actinomycetes</taxon>
        <taxon>Kitasatosporales</taxon>
        <taxon>Streptomycetaceae</taxon>
        <taxon>Streptomyces</taxon>
    </lineage>
</organism>
<dbReference type="CDD" id="cd00093">
    <property type="entry name" value="HTH_XRE"/>
    <property type="match status" value="1"/>
</dbReference>
<reference evidence="3" key="1">
    <citation type="journal article" date="2014" name="Int. J. Syst. Evol. Microbiol.">
        <title>Complete genome sequence of Corynebacterium casei LMG S-19264T (=DSM 44701T), isolated from a smear-ripened cheese.</title>
        <authorList>
            <consortium name="US DOE Joint Genome Institute (JGI-PGF)"/>
            <person name="Walter F."/>
            <person name="Albersmeier A."/>
            <person name="Kalinowski J."/>
            <person name="Ruckert C."/>
        </authorList>
    </citation>
    <scope>NUCLEOTIDE SEQUENCE</scope>
    <source>
        <strain evidence="3">JCM 3302</strain>
    </source>
</reference>
<evidence type="ECO:0000313" key="3">
    <source>
        <dbReference type="EMBL" id="GHE64580.1"/>
    </source>
</evidence>
<protein>
    <submittedName>
        <fullName evidence="3">Transcriptional regulator</fullName>
    </submittedName>
</protein>
<accession>A0A918ZRM6</accession>
<keyword evidence="4" id="KW-1185">Reference proteome</keyword>
<dbReference type="InterPro" id="IPR043917">
    <property type="entry name" value="DUF5753"/>
</dbReference>
<sequence length="315" mass="35013">MANGIDPSASMAALFGARVRRLRTAAGLTQAQLGARTHVVSTRITQIERASGAKPTLELARALDAALGADDLLVELWPYVYREAFPDWSRKFMEYSERAVALREYAAHVVPGLLQTEDYARSVLRVGRPLGSKEQLEERVALRMGRQERLRAPDRPELWVVLDEAVLRRPVGGRAVMREQLARLLGTAAEHRVTVQVLPFAQGEHDAMGGSLTVLTMPDGSETAYTEGAHYGQLIEDPDEVRRFALTYDRLRAAALPPLMSLDMIRSVMEDNHRGAKVPSRSDRRRLAQEQLQQSGGRQLRGGGRRVPGGRRPRP</sequence>
<dbReference type="EMBL" id="BNBC01000006">
    <property type="protein sequence ID" value="GHE64580.1"/>
    <property type="molecule type" value="Genomic_DNA"/>
</dbReference>
<proteinExistence type="predicted"/>
<feature type="region of interest" description="Disordered" evidence="1">
    <location>
        <begin position="273"/>
        <end position="315"/>
    </location>
</feature>